<proteinExistence type="inferred from homology"/>
<dbReference type="PANTHER" id="PTHR42850:SF2">
    <property type="entry name" value="BLL5683 PROTEIN"/>
    <property type="match status" value="1"/>
</dbReference>
<dbReference type="AlphaFoldDB" id="A0A9D1VH13"/>
<dbReference type="InterPro" id="IPR011152">
    <property type="entry name" value="Pesterase_MJ0912"/>
</dbReference>
<organism evidence="3 4">
    <name type="scientific">Candidatus Limosilactobacillus merdigallinarum</name>
    <dbReference type="NCBI Taxonomy" id="2838652"/>
    <lineage>
        <taxon>Bacteria</taxon>
        <taxon>Bacillati</taxon>
        <taxon>Bacillota</taxon>
        <taxon>Bacilli</taxon>
        <taxon>Lactobacillales</taxon>
        <taxon>Lactobacillaceae</taxon>
        <taxon>Limosilactobacillus</taxon>
    </lineage>
</organism>
<dbReference type="SUPFAM" id="SSF56300">
    <property type="entry name" value="Metallo-dependent phosphatases"/>
    <property type="match status" value="1"/>
</dbReference>
<dbReference type="InterPro" id="IPR024654">
    <property type="entry name" value="Calcineurin-like_PHP_lpxH"/>
</dbReference>
<dbReference type="InterPro" id="IPR050126">
    <property type="entry name" value="Ap4A_hydrolase"/>
</dbReference>
<evidence type="ECO:0000313" key="4">
    <source>
        <dbReference type="Proteomes" id="UP000824231"/>
    </source>
</evidence>
<dbReference type="InterPro" id="IPR029052">
    <property type="entry name" value="Metallo-depent_PP-like"/>
</dbReference>
<dbReference type="GO" id="GO:0005737">
    <property type="term" value="C:cytoplasm"/>
    <property type="evidence" value="ECO:0007669"/>
    <property type="project" value="TreeGrafter"/>
</dbReference>
<dbReference type="Gene3D" id="3.60.21.10">
    <property type="match status" value="1"/>
</dbReference>
<name>A0A9D1VH13_9LACO</name>
<gene>
    <name evidence="3" type="ORF">H9856_01255</name>
</gene>
<dbReference type="EMBL" id="DXFH01000002">
    <property type="protein sequence ID" value="HIX35033.1"/>
    <property type="molecule type" value="Genomic_DNA"/>
</dbReference>
<reference evidence="3" key="2">
    <citation type="submission" date="2021-04" db="EMBL/GenBank/DDBJ databases">
        <authorList>
            <person name="Gilroy R."/>
        </authorList>
    </citation>
    <scope>NUCLEOTIDE SEQUENCE</scope>
    <source>
        <strain evidence="3">ChiSxjej3B15-572</strain>
    </source>
</reference>
<dbReference type="PIRSF" id="PIRSF000883">
    <property type="entry name" value="Pesterase_MJ0912"/>
    <property type="match status" value="1"/>
</dbReference>
<comment type="caution">
    <text evidence="3">The sequence shown here is derived from an EMBL/GenBank/DDBJ whole genome shotgun (WGS) entry which is preliminary data.</text>
</comment>
<feature type="domain" description="Calcineurin-like phosphoesterase" evidence="2">
    <location>
        <begin position="4"/>
        <end position="209"/>
    </location>
</feature>
<evidence type="ECO:0000259" key="2">
    <source>
        <dbReference type="Pfam" id="PF12850"/>
    </source>
</evidence>
<evidence type="ECO:0000313" key="3">
    <source>
        <dbReference type="EMBL" id="HIX35033.1"/>
    </source>
</evidence>
<dbReference type="Pfam" id="PF12850">
    <property type="entry name" value="Metallophos_2"/>
    <property type="match status" value="1"/>
</dbReference>
<accession>A0A9D1VH13</accession>
<dbReference type="PANTHER" id="PTHR42850">
    <property type="entry name" value="METALLOPHOSPHOESTERASE"/>
    <property type="match status" value="1"/>
</dbReference>
<reference evidence="3" key="1">
    <citation type="journal article" date="2021" name="PeerJ">
        <title>Extensive microbial diversity within the chicken gut microbiome revealed by metagenomics and culture.</title>
        <authorList>
            <person name="Gilroy R."/>
            <person name="Ravi A."/>
            <person name="Getino M."/>
            <person name="Pursley I."/>
            <person name="Horton D.L."/>
            <person name="Alikhan N.F."/>
            <person name="Baker D."/>
            <person name="Gharbi K."/>
            <person name="Hall N."/>
            <person name="Watson M."/>
            <person name="Adriaenssens E.M."/>
            <person name="Foster-Nyarko E."/>
            <person name="Jarju S."/>
            <person name="Secka A."/>
            <person name="Antonio M."/>
            <person name="Oren A."/>
            <person name="Chaudhuri R.R."/>
            <person name="La Ragione R."/>
            <person name="Hildebrand F."/>
            <person name="Pallen M.J."/>
        </authorList>
    </citation>
    <scope>NUCLEOTIDE SEQUENCE</scope>
    <source>
        <strain evidence="3">ChiSxjej3B15-572</strain>
    </source>
</reference>
<evidence type="ECO:0000256" key="1">
    <source>
        <dbReference type="ARBA" id="ARBA00008950"/>
    </source>
</evidence>
<protein>
    <submittedName>
        <fullName evidence="3">Metallophosphatase family protein</fullName>
    </submittedName>
</protein>
<dbReference type="GO" id="GO:0016791">
    <property type="term" value="F:phosphatase activity"/>
    <property type="evidence" value="ECO:0007669"/>
    <property type="project" value="TreeGrafter"/>
</dbReference>
<sequence>MVKRVAVFSDAHGNVHAFEAMYADAKKQGIDDSWFLGDLLMPGPGVKTIWQIFDELKPSVVVRGNWDDLVVNGARGKMPLVKPSRVYFARLAEYVAEHTSKELIDRLASWPLHQVVHEGGLTFGLSHNLPDLDMGQALFPTQPTENFDQLFGKETPDVAIYAHVHHALLRYASDERVVLNPGSVGEPFNGWDRLQKDTRAHYLILDIDDQGIANLNFRHVPYDRHAELELAKQAEVPYLYLYQRTMENGRVDTHNQELVDAQNKQYGYAEQYRDYCRHLNLNNK</sequence>
<dbReference type="Proteomes" id="UP000824231">
    <property type="component" value="Unassembled WGS sequence"/>
</dbReference>
<comment type="similarity">
    <text evidence="1">Belongs to the metallophosphoesterase superfamily. YfcE family.</text>
</comment>